<dbReference type="EMBL" id="BJLB01000001">
    <property type="protein sequence ID" value="GEA38522.1"/>
    <property type="molecule type" value="Genomic_DNA"/>
</dbReference>
<dbReference type="Proteomes" id="UP000315200">
    <property type="component" value="Unassembled WGS sequence"/>
</dbReference>
<evidence type="ECO:0000313" key="3">
    <source>
        <dbReference type="Proteomes" id="UP000315200"/>
    </source>
</evidence>
<dbReference type="AlphaFoldDB" id="A0A1I2X8G4"/>
<evidence type="ECO:0000256" key="1">
    <source>
        <dbReference type="SAM" id="MobiDB-lite"/>
    </source>
</evidence>
<gene>
    <name evidence="2" type="ORF">Ccl03g_42350</name>
</gene>
<reference evidence="2 3" key="1">
    <citation type="submission" date="2019-06" db="EMBL/GenBank/DDBJ databases">
        <title>Draft genome sequence of [Clostridium] clostridioforme NBRC 113352.</title>
        <authorList>
            <person name="Miura T."/>
            <person name="Furukawa M."/>
            <person name="Shimamura M."/>
            <person name="Ohyama Y."/>
            <person name="Yamazoe A."/>
            <person name="Kawasaki H."/>
        </authorList>
    </citation>
    <scope>NUCLEOTIDE SEQUENCE [LARGE SCALE GENOMIC DNA]</scope>
    <source>
        <strain evidence="2 3">NBRC 113352</strain>
    </source>
</reference>
<organism evidence="2 3">
    <name type="scientific">Enterocloster clostridioformis</name>
    <dbReference type="NCBI Taxonomy" id="1531"/>
    <lineage>
        <taxon>Bacteria</taxon>
        <taxon>Bacillati</taxon>
        <taxon>Bacillota</taxon>
        <taxon>Clostridia</taxon>
        <taxon>Lachnospirales</taxon>
        <taxon>Lachnospiraceae</taxon>
        <taxon>Enterocloster</taxon>
    </lineage>
</organism>
<sequence>MNQPPQGESIWGTINTCTEIALNIYMIIARDADGIEHTGIMARKETAEKNLSAKAVRMAEQDGDWLYYDENTKDIPMFEVLQRKMAACKRVETAVMEQMEEIKRNGRLNLTDYFGECNPPMETPQGGVVDRLHIRNGIYFTQDDHEMKFAVHEAVADNFMSPIATEFGQKQGEYLFYDMTASAIPLNELKNVFDETEALIVSEDSLYATLKNRFEGYTVEYNACMPEEYRIPEVNAPDSLFLAVQLEQVKDMEKQEVSPAITAEEEYGEQVDYGVEP</sequence>
<protein>
    <submittedName>
        <fullName evidence="2">Uncharacterized protein</fullName>
    </submittedName>
</protein>
<accession>A0A1I2X8G4</accession>
<proteinExistence type="predicted"/>
<feature type="region of interest" description="Disordered" evidence="1">
    <location>
        <begin position="254"/>
        <end position="277"/>
    </location>
</feature>
<dbReference type="RefSeq" id="WP_074926275.1">
    <property type="nucleotide sequence ID" value="NZ_AP031445.1"/>
</dbReference>
<name>A0A1I2X8G4_9FIRM</name>
<evidence type="ECO:0000313" key="2">
    <source>
        <dbReference type="EMBL" id="GEA38522.1"/>
    </source>
</evidence>
<dbReference type="GeneID" id="97209337"/>
<comment type="caution">
    <text evidence="2">The sequence shown here is derived from an EMBL/GenBank/DDBJ whole genome shotgun (WGS) entry which is preliminary data.</text>
</comment>